<dbReference type="InterPro" id="IPR057326">
    <property type="entry name" value="KR_dom"/>
</dbReference>
<dbReference type="PANTHER" id="PTHR42760">
    <property type="entry name" value="SHORT-CHAIN DEHYDROGENASES/REDUCTASES FAMILY MEMBER"/>
    <property type="match status" value="1"/>
</dbReference>
<evidence type="ECO:0000259" key="3">
    <source>
        <dbReference type="SMART" id="SM00822"/>
    </source>
</evidence>
<evidence type="ECO:0000313" key="5">
    <source>
        <dbReference type="Proteomes" id="UP001183222"/>
    </source>
</evidence>
<sequence length="263" mass="27173">MVADSGPDLAHADHSKEPAVDLTGHVVIVTGSSSGIGEAVARRLATADARIVVNSARSVQAGERLANELGEACYVQGDISDPGTSRALVDAAQDRWGRLDGLVNNAAVTADVPLADIDGVTVDHWNRVLGVNVVGTFLVSQAALPLLRVAEDGWILNITSIAGIRQTGSSLPYAVSKAAVDHLTTLLAKHAGGRVRVNAVAPGLVATPWTETWDRVKEGVTAMAPLERVATPDDIADACVGIIGARYTTGQTLLVDGGLGLVL</sequence>
<dbReference type="PRINTS" id="PR00081">
    <property type="entry name" value="GDHRDH"/>
</dbReference>
<keyword evidence="5" id="KW-1185">Reference proteome</keyword>
<name>A0ABU2KCA8_9ACTN</name>
<dbReference type="SUPFAM" id="SSF51735">
    <property type="entry name" value="NAD(P)-binding Rossmann-fold domains"/>
    <property type="match status" value="1"/>
</dbReference>
<dbReference type="Proteomes" id="UP001183222">
    <property type="component" value="Unassembled WGS sequence"/>
</dbReference>
<reference evidence="5" key="1">
    <citation type="submission" date="2023-07" db="EMBL/GenBank/DDBJ databases">
        <title>30 novel species of actinomycetes from the DSMZ collection.</title>
        <authorList>
            <person name="Nouioui I."/>
        </authorList>
    </citation>
    <scope>NUCLEOTIDE SEQUENCE [LARGE SCALE GENOMIC DNA]</scope>
    <source>
        <strain evidence="5">DSM 46792</strain>
    </source>
</reference>
<dbReference type="CDD" id="cd05233">
    <property type="entry name" value="SDR_c"/>
    <property type="match status" value="1"/>
</dbReference>
<dbReference type="InterPro" id="IPR002347">
    <property type="entry name" value="SDR_fam"/>
</dbReference>
<evidence type="ECO:0000256" key="2">
    <source>
        <dbReference type="ARBA" id="ARBA00023002"/>
    </source>
</evidence>
<feature type="domain" description="Ketoreductase" evidence="3">
    <location>
        <begin position="25"/>
        <end position="212"/>
    </location>
</feature>
<dbReference type="InterPro" id="IPR036291">
    <property type="entry name" value="NAD(P)-bd_dom_sf"/>
</dbReference>
<accession>A0ABU2KCA8</accession>
<evidence type="ECO:0000313" key="4">
    <source>
        <dbReference type="EMBL" id="MDT0277816.1"/>
    </source>
</evidence>
<keyword evidence="2" id="KW-0560">Oxidoreductase</keyword>
<comment type="caution">
    <text evidence="4">The sequence shown here is derived from an EMBL/GenBank/DDBJ whole genome shotgun (WGS) entry which is preliminary data.</text>
</comment>
<comment type="similarity">
    <text evidence="1">Belongs to the short-chain dehydrogenases/reductases (SDR) family.</text>
</comment>
<dbReference type="PRINTS" id="PR00080">
    <property type="entry name" value="SDRFAMILY"/>
</dbReference>
<dbReference type="PROSITE" id="PS00061">
    <property type="entry name" value="ADH_SHORT"/>
    <property type="match status" value="1"/>
</dbReference>
<dbReference type="Pfam" id="PF13561">
    <property type="entry name" value="adh_short_C2"/>
    <property type="match status" value="1"/>
</dbReference>
<organism evidence="4 5">
    <name type="scientific">Blastococcus goldschmidtiae</name>
    <dbReference type="NCBI Taxonomy" id="3075546"/>
    <lineage>
        <taxon>Bacteria</taxon>
        <taxon>Bacillati</taxon>
        <taxon>Actinomycetota</taxon>
        <taxon>Actinomycetes</taxon>
        <taxon>Geodermatophilales</taxon>
        <taxon>Geodermatophilaceae</taxon>
        <taxon>Blastococcus</taxon>
    </lineage>
</organism>
<evidence type="ECO:0000256" key="1">
    <source>
        <dbReference type="ARBA" id="ARBA00006484"/>
    </source>
</evidence>
<dbReference type="RefSeq" id="WP_311346616.1">
    <property type="nucleotide sequence ID" value="NZ_JAVREI010000016.1"/>
</dbReference>
<protein>
    <submittedName>
        <fullName evidence="4">SDR family oxidoreductase</fullName>
    </submittedName>
</protein>
<dbReference type="PANTHER" id="PTHR42760:SF133">
    <property type="entry name" value="3-OXOACYL-[ACYL-CARRIER-PROTEIN] REDUCTASE"/>
    <property type="match status" value="1"/>
</dbReference>
<proteinExistence type="inferred from homology"/>
<dbReference type="EMBL" id="JAVREI010000016">
    <property type="protein sequence ID" value="MDT0277816.1"/>
    <property type="molecule type" value="Genomic_DNA"/>
</dbReference>
<dbReference type="Gene3D" id="3.40.50.720">
    <property type="entry name" value="NAD(P)-binding Rossmann-like Domain"/>
    <property type="match status" value="1"/>
</dbReference>
<dbReference type="SMART" id="SM00822">
    <property type="entry name" value="PKS_KR"/>
    <property type="match status" value="1"/>
</dbReference>
<gene>
    <name evidence="4" type="ORF">RM425_18100</name>
</gene>
<dbReference type="InterPro" id="IPR020904">
    <property type="entry name" value="Sc_DH/Rdtase_CS"/>
</dbReference>